<dbReference type="AlphaFoldDB" id="A0AAV9LIU6"/>
<organism evidence="3 4">
    <name type="scientific">Solanum pinnatisectum</name>
    <name type="common">tansyleaf nightshade</name>
    <dbReference type="NCBI Taxonomy" id="50273"/>
    <lineage>
        <taxon>Eukaryota</taxon>
        <taxon>Viridiplantae</taxon>
        <taxon>Streptophyta</taxon>
        <taxon>Embryophyta</taxon>
        <taxon>Tracheophyta</taxon>
        <taxon>Spermatophyta</taxon>
        <taxon>Magnoliopsida</taxon>
        <taxon>eudicotyledons</taxon>
        <taxon>Gunneridae</taxon>
        <taxon>Pentapetalae</taxon>
        <taxon>asterids</taxon>
        <taxon>lamiids</taxon>
        <taxon>Solanales</taxon>
        <taxon>Solanaceae</taxon>
        <taxon>Solanoideae</taxon>
        <taxon>Solaneae</taxon>
        <taxon>Solanum</taxon>
    </lineage>
</organism>
<sequence length="149" mass="17673">MIVEEINILTTVLLRYDCPKIIYSNSVLSIKPISNYYHSTNMRDAIEFGMHISTPMEKIAFDERENNKIYTTIHLPLINFSCIFRTKVMRDIEDLNMIRWSVWITHTMKLQDMGVKWARTALLLDIEYRMLPLDVNVRNMPRLLLSESF</sequence>
<comment type="subcellular location">
    <subcellularLocation>
        <location evidence="1">Membrane</location>
        <topology evidence="1">Multi-pass membrane protein</topology>
    </subcellularLocation>
</comment>
<name>A0AAV9LIU6_9SOLN</name>
<dbReference type="InterPro" id="IPR016688">
    <property type="entry name" value="MscS-like_plants/fungi"/>
</dbReference>
<proteinExistence type="inferred from homology"/>
<keyword evidence="4" id="KW-1185">Reference proteome</keyword>
<reference evidence="3 4" key="1">
    <citation type="submission" date="2023-10" db="EMBL/GenBank/DDBJ databases">
        <title>Genome-Wide Identification Analysis in wild type Solanum Pinnatisectum Reveals Some Genes Defensing Phytophthora Infestans.</title>
        <authorList>
            <person name="Sun C."/>
        </authorList>
    </citation>
    <scope>NUCLEOTIDE SEQUENCE [LARGE SCALE GENOMIC DNA]</scope>
    <source>
        <strain evidence="3">LQN</strain>
        <tissue evidence="3">Leaf</tissue>
    </source>
</reference>
<comment type="similarity">
    <text evidence="2">Belongs to the MscS (TC 1.A.23) family.</text>
</comment>
<dbReference type="GO" id="GO:0008381">
    <property type="term" value="F:mechanosensitive monoatomic ion channel activity"/>
    <property type="evidence" value="ECO:0007669"/>
    <property type="project" value="TreeGrafter"/>
</dbReference>
<gene>
    <name evidence="3" type="ORF">R3W88_028410</name>
</gene>
<accession>A0AAV9LIU6</accession>
<dbReference type="PANTHER" id="PTHR31618">
    <property type="entry name" value="MECHANOSENSITIVE ION CHANNEL PROTEIN 5"/>
    <property type="match status" value="1"/>
</dbReference>
<protein>
    <submittedName>
        <fullName evidence="3">Uncharacterized protein</fullName>
    </submittedName>
</protein>
<evidence type="ECO:0000256" key="2">
    <source>
        <dbReference type="ARBA" id="ARBA00008017"/>
    </source>
</evidence>
<evidence type="ECO:0000313" key="4">
    <source>
        <dbReference type="Proteomes" id="UP001311915"/>
    </source>
</evidence>
<evidence type="ECO:0000256" key="1">
    <source>
        <dbReference type="ARBA" id="ARBA00004141"/>
    </source>
</evidence>
<dbReference type="EMBL" id="JAWPEI010000006">
    <property type="protein sequence ID" value="KAK4725631.1"/>
    <property type="molecule type" value="Genomic_DNA"/>
</dbReference>
<dbReference type="PANTHER" id="PTHR31618:SF1">
    <property type="entry name" value="EF-HAND DOMAIN-CONTAINING PROTEIN"/>
    <property type="match status" value="1"/>
</dbReference>
<dbReference type="Proteomes" id="UP001311915">
    <property type="component" value="Unassembled WGS sequence"/>
</dbReference>
<comment type="caution">
    <text evidence="3">The sequence shown here is derived from an EMBL/GenBank/DDBJ whole genome shotgun (WGS) entry which is preliminary data.</text>
</comment>
<dbReference type="GO" id="GO:0006820">
    <property type="term" value="P:monoatomic anion transport"/>
    <property type="evidence" value="ECO:0007669"/>
    <property type="project" value="TreeGrafter"/>
</dbReference>
<dbReference type="GO" id="GO:0005886">
    <property type="term" value="C:plasma membrane"/>
    <property type="evidence" value="ECO:0007669"/>
    <property type="project" value="TreeGrafter"/>
</dbReference>
<evidence type="ECO:0000313" key="3">
    <source>
        <dbReference type="EMBL" id="KAK4725631.1"/>
    </source>
</evidence>